<dbReference type="GO" id="GO:0006313">
    <property type="term" value="P:DNA transposition"/>
    <property type="evidence" value="ECO:0007669"/>
    <property type="project" value="InterPro"/>
</dbReference>
<dbReference type="EMBL" id="SDMP01000011">
    <property type="protein sequence ID" value="RYR28266.1"/>
    <property type="molecule type" value="Genomic_DNA"/>
</dbReference>
<reference evidence="10 11" key="1">
    <citation type="submission" date="2019-01" db="EMBL/GenBank/DDBJ databases">
        <title>Sequencing of cultivated peanut Arachis hypogaea provides insights into genome evolution and oil improvement.</title>
        <authorList>
            <person name="Chen X."/>
        </authorList>
    </citation>
    <scope>NUCLEOTIDE SEQUENCE [LARGE SCALE GENOMIC DNA]</scope>
    <source>
        <strain evidence="11">cv. Fuhuasheng</strain>
        <tissue evidence="10">Leaves</tissue>
    </source>
</reference>
<keyword evidence="5" id="KW-0238">DNA-binding</keyword>
<keyword evidence="6" id="KW-0233">DNA recombination</keyword>
<feature type="compositionally biased region" description="Basic residues" evidence="8">
    <location>
        <begin position="923"/>
        <end position="933"/>
    </location>
</feature>
<evidence type="ECO:0000256" key="2">
    <source>
        <dbReference type="ARBA" id="ARBA00022723"/>
    </source>
</evidence>
<keyword evidence="3 7" id="KW-0863">Zinc-finger</keyword>
<dbReference type="SMART" id="SM00575">
    <property type="entry name" value="ZnF_PMZ"/>
    <property type="match status" value="1"/>
</dbReference>
<dbReference type="PANTHER" id="PTHR31973:SF187">
    <property type="entry name" value="MUTATOR TRANSPOSASE MUDRA PROTEIN"/>
    <property type="match status" value="1"/>
</dbReference>
<dbReference type="InterPro" id="IPR004332">
    <property type="entry name" value="Transposase_MuDR"/>
</dbReference>
<dbReference type="Pfam" id="PF04434">
    <property type="entry name" value="SWIM"/>
    <property type="match status" value="1"/>
</dbReference>
<feature type="compositionally biased region" description="Acidic residues" evidence="8">
    <location>
        <begin position="980"/>
        <end position="998"/>
    </location>
</feature>
<keyword evidence="11" id="KW-1185">Reference proteome</keyword>
<feature type="region of interest" description="Disordered" evidence="8">
    <location>
        <begin position="1014"/>
        <end position="1153"/>
    </location>
</feature>
<evidence type="ECO:0000256" key="1">
    <source>
        <dbReference type="ARBA" id="ARBA00022578"/>
    </source>
</evidence>
<feature type="compositionally biased region" description="Polar residues" evidence="8">
    <location>
        <begin position="1085"/>
        <end position="1120"/>
    </location>
</feature>
<evidence type="ECO:0000256" key="8">
    <source>
        <dbReference type="SAM" id="MobiDB-lite"/>
    </source>
</evidence>
<dbReference type="InterPro" id="IPR058594">
    <property type="entry name" value="PB1-like_dom_pln"/>
</dbReference>
<protein>
    <recommendedName>
        <fullName evidence="9">SWIM-type domain-containing protein</fullName>
    </recommendedName>
</protein>
<dbReference type="PANTHER" id="PTHR31973">
    <property type="entry name" value="POLYPROTEIN, PUTATIVE-RELATED"/>
    <property type="match status" value="1"/>
</dbReference>
<evidence type="ECO:0000256" key="6">
    <source>
        <dbReference type="ARBA" id="ARBA00023172"/>
    </source>
</evidence>
<feature type="compositionally biased region" description="Low complexity" evidence="8">
    <location>
        <begin position="1030"/>
        <end position="1049"/>
    </location>
</feature>
<evidence type="ECO:0000313" key="11">
    <source>
        <dbReference type="Proteomes" id="UP000289738"/>
    </source>
</evidence>
<feature type="compositionally biased region" description="Basic and acidic residues" evidence="8">
    <location>
        <begin position="132"/>
        <end position="144"/>
    </location>
</feature>
<keyword evidence="1" id="KW-0815">Transposition</keyword>
<evidence type="ECO:0000256" key="4">
    <source>
        <dbReference type="ARBA" id="ARBA00022833"/>
    </source>
</evidence>
<evidence type="ECO:0000256" key="3">
    <source>
        <dbReference type="ARBA" id="ARBA00022771"/>
    </source>
</evidence>
<dbReference type="Gramene" id="arahy.Tifrunner.gnm2.ann2.Ah11g095100.1">
    <property type="protein sequence ID" value="arahy.Tifrunner.gnm2.ann2.Ah11g095100.1-CDS"/>
    <property type="gene ID" value="arahy.Tifrunner.gnm2.ann2.Ah11g095100"/>
</dbReference>
<evidence type="ECO:0000256" key="5">
    <source>
        <dbReference type="ARBA" id="ARBA00023125"/>
    </source>
</evidence>
<feature type="region of interest" description="Disordered" evidence="8">
    <location>
        <begin position="918"/>
        <end position="946"/>
    </location>
</feature>
<dbReference type="SUPFAM" id="SSF57756">
    <property type="entry name" value="Retrovirus zinc finger-like domains"/>
    <property type="match status" value="1"/>
</dbReference>
<comment type="caution">
    <text evidence="10">The sequence shown here is derived from an EMBL/GenBank/DDBJ whole genome shotgun (WGS) entry which is preliminary data.</text>
</comment>
<dbReference type="PROSITE" id="PS50966">
    <property type="entry name" value="ZF_SWIM"/>
    <property type="match status" value="1"/>
</dbReference>
<dbReference type="PROSITE" id="PS01007">
    <property type="entry name" value="TRANSPOSASE_MUTATOR"/>
    <property type="match status" value="1"/>
</dbReference>
<evidence type="ECO:0000256" key="7">
    <source>
        <dbReference type="PROSITE-ProRule" id="PRU00325"/>
    </source>
</evidence>
<feature type="compositionally biased region" description="Polar residues" evidence="8">
    <location>
        <begin position="1128"/>
        <end position="1143"/>
    </location>
</feature>
<dbReference type="Pfam" id="PF26130">
    <property type="entry name" value="PB1-like"/>
    <property type="match status" value="1"/>
</dbReference>
<dbReference type="Pfam" id="PF03108">
    <property type="entry name" value="DBD_Tnp_Mut"/>
    <property type="match status" value="1"/>
</dbReference>
<dbReference type="GO" id="GO:0008270">
    <property type="term" value="F:zinc ion binding"/>
    <property type="evidence" value="ECO:0007669"/>
    <property type="project" value="UniProtKB-KW"/>
</dbReference>
<dbReference type="AlphaFoldDB" id="A0A445AP97"/>
<dbReference type="InterPro" id="IPR001207">
    <property type="entry name" value="Transposase_mutator"/>
</dbReference>
<dbReference type="InterPro" id="IPR007527">
    <property type="entry name" value="Znf_SWIM"/>
</dbReference>
<feature type="region of interest" description="Disordered" evidence="8">
    <location>
        <begin position="122"/>
        <end position="144"/>
    </location>
</feature>
<feature type="compositionally biased region" description="Basic and acidic residues" evidence="8">
    <location>
        <begin position="187"/>
        <end position="198"/>
    </location>
</feature>
<feature type="compositionally biased region" description="Pro residues" evidence="8">
    <location>
        <begin position="1050"/>
        <end position="1067"/>
    </location>
</feature>
<dbReference type="GO" id="GO:0004803">
    <property type="term" value="F:transposase activity"/>
    <property type="evidence" value="ECO:0007669"/>
    <property type="project" value="InterPro"/>
</dbReference>
<feature type="compositionally biased region" description="Basic and acidic residues" evidence="8">
    <location>
        <begin position="247"/>
        <end position="258"/>
    </location>
</feature>
<evidence type="ECO:0000313" key="10">
    <source>
        <dbReference type="EMBL" id="RYR28266.1"/>
    </source>
</evidence>
<keyword evidence="2" id="KW-0479">Metal-binding</keyword>
<dbReference type="InterPro" id="IPR006564">
    <property type="entry name" value="Znf_PMZ"/>
</dbReference>
<keyword evidence="4" id="KW-0862">Zinc</keyword>
<dbReference type="SMR" id="A0A445AP97"/>
<evidence type="ECO:0000259" key="9">
    <source>
        <dbReference type="PROSITE" id="PS50966"/>
    </source>
</evidence>
<feature type="region of interest" description="Disordered" evidence="8">
    <location>
        <begin position="171"/>
        <end position="388"/>
    </location>
</feature>
<feature type="region of interest" description="Disordered" evidence="8">
    <location>
        <begin position="962"/>
        <end position="1001"/>
    </location>
</feature>
<sequence>MDRLVTFVYHHMGCLKKVRDGNVIYEGGLVTEIHRVNVETCNLFFVEGLFLDLGYPGYNEAYWLEPGFELGQGLRVLRTDAEVMMMCESAIKNDNTVHLYFDHPIDANPEIIDDDVVSSGSSESVVEVNPPGDERETEVVSEKTGEVNQLSKALTVVVKKTLNEVVTEKGVDVNESEAGEGGVMNEDVNHRNGDKETEQPAAPEKVVKRVRKRHPRPPPSGLSQERRAAESEQPEGDPLEAETINEQTHERNDDDAHVANEGANNEEPLVDEMRAEEAATQNAGGVNLEEPVVDDLRAEETATENAADTETQRKDRTNSRRNHPRPQPSGQRIVPGKDDEAPRVEVPNPNRADGEMGPEMYQYESDELYSPPGSDDEDEPVFPQHNPNTPFGKITLELNMEFETMEHFKAAVQKYNIQIGRQVFYLRNEKKRCRVICYDLDCPWLCYCSRTNYPASFQIKTFVDEHTCPRSNKSKSVSCAWVAEELVPKLRIHPNMLQREAQEWFKVEYDISVNERMMYRAMDKAKDVIEGTEKDQYLRLRDYLNEIIKANPGSRANMGTTPQQEGLPRFRNLYVCLAACKQGFKAGCRPFIVLDGTFLKGYFGGQLLTAVGQDANNQLFPIAYGVVDAETRENWRFFLEELHTDIGDYNENGWVFMSDQQKGLIPALQDVMPGVKHRFCCMHMWRNLNKRWKDKELKGAFWQCAKATTDQEFKDAMANVKRINKQAWEYLDKFEQEQWSRSKFSEWPKVDSLTSNNCESFNSTIVDLRGKSILTMLEELRFYIMKTMATHKDALMAYTGLIAPIQVSRLEKEKKQANYWEAQWCGDDEHNEFELRKWQHRVRVNTRERTCSCRKWQLTGLPCCHGIAAIQRKNEKPEDYVHHKLTIEAYNRTYQFHINSIPSQEYWEHHEGLPCLPPPYKRPIGRPSKKRKKDSSEQDSGSQYHAKRRYGQITCQTCKRVGHNSRTCPERSNGAAAQEEGIDEDEAREQEANWEETMEAAHAAHVADEENLTQNYPQSQPDENTEADLSTTTTAAPPNAATTPATSSGPAPPVAARPVEPTPPIPPTRGRGRTIRRGRPPTPTAPQTRVASHDAGSNCQIPATPTNAAGSSTGPGSMSQGPLGRPTLQAQYSASSRPPTVSRKTMAAASPATQSRFIGFMPTLSLKKKKPSASIKK</sequence>
<organism evidence="10 11">
    <name type="scientific">Arachis hypogaea</name>
    <name type="common">Peanut</name>
    <dbReference type="NCBI Taxonomy" id="3818"/>
    <lineage>
        <taxon>Eukaryota</taxon>
        <taxon>Viridiplantae</taxon>
        <taxon>Streptophyta</taxon>
        <taxon>Embryophyta</taxon>
        <taxon>Tracheophyta</taxon>
        <taxon>Spermatophyta</taxon>
        <taxon>Magnoliopsida</taxon>
        <taxon>eudicotyledons</taxon>
        <taxon>Gunneridae</taxon>
        <taxon>Pentapetalae</taxon>
        <taxon>rosids</taxon>
        <taxon>fabids</taxon>
        <taxon>Fabales</taxon>
        <taxon>Fabaceae</taxon>
        <taxon>Papilionoideae</taxon>
        <taxon>50 kb inversion clade</taxon>
        <taxon>dalbergioids sensu lato</taxon>
        <taxon>Dalbergieae</taxon>
        <taxon>Pterocarpus clade</taxon>
        <taxon>Arachis</taxon>
    </lineage>
</organism>
<accession>A0A445AP97</accession>
<proteinExistence type="predicted"/>
<name>A0A445AP97_ARAHY</name>
<dbReference type="GO" id="GO:0003677">
    <property type="term" value="F:DNA binding"/>
    <property type="evidence" value="ECO:0007669"/>
    <property type="project" value="UniProtKB-KW"/>
</dbReference>
<dbReference type="STRING" id="3818.A0A445AP97"/>
<gene>
    <name evidence="10" type="ORF">Ahy_B01g052383</name>
</gene>
<dbReference type="OrthoDB" id="1937322at2759"/>
<dbReference type="InterPro" id="IPR018289">
    <property type="entry name" value="MULE_transposase_dom"/>
</dbReference>
<dbReference type="Proteomes" id="UP000289738">
    <property type="component" value="Chromosome B01"/>
</dbReference>
<dbReference type="InterPro" id="IPR036875">
    <property type="entry name" value="Znf_CCHC_sf"/>
</dbReference>
<dbReference type="Pfam" id="PF10551">
    <property type="entry name" value="MULE"/>
    <property type="match status" value="1"/>
</dbReference>
<feature type="compositionally biased region" description="Basic residues" evidence="8">
    <location>
        <begin position="1070"/>
        <end position="1079"/>
    </location>
</feature>
<feature type="domain" description="SWIM-type" evidence="9">
    <location>
        <begin position="840"/>
        <end position="874"/>
    </location>
</feature>